<evidence type="ECO:0000313" key="5">
    <source>
        <dbReference type="EMBL" id="MFF3227150.1"/>
    </source>
</evidence>
<name>A0ABW6R310_9NOCA</name>
<keyword evidence="5" id="KW-0315">Glutamine amidotransferase</keyword>
<keyword evidence="6" id="KW-1185">Reference proteome</keyword>
<evidence type="ECO:0000259" key="4">
    <source>
        <dbReference type="Pfam" id="PF01965"/>
    </source>
</evidence>
<comment type="caution">
    <text evidence="5">The sequence shown here is derived from an EMBL/GenBank/DDBJ whole genome shotgun (WGS) entry which is preliminary data.</text>
</comment>
<proteinExistence type="inferred from homology"/>
<comment type="similarity">
    <text evidence="3">Belongs to the peptidase C56 family. HSP31-like subfamily.</text>
</comment>
<dbReference type="InterPro" id="IPR002818">
    <property type="entry name" value="DJ-1/PfpI"/>
</dbReference>
<dbReference type="InterPro" id="IPR029062">
    <property type="entry name" value="Class_I_gatase-like"/>
</dbReference>
<protein>
    <submittedName>
        <fullName evidence="5">Type 1 glutamine amidotransferase domain-containing protein</fullName>
    </submittedName>
</protein>
<evidence type="ECO:0000256" key="1">
    <source>
        <dbReference type="ARBA" id="ARBA00023016"/>
    </source>
</evidence>
<dbReference type="Pfam" id="PF01965">
    <property type="entry name" value="DJ-1_PfpI"/>
    <property type="match status" value="1"/>
</dbReference>
<dbReference type="EMBL" id="JBIAPI010000009">
    <property type="protein sequence ID" value="MFF3227150.1"/>
    <property type="molecule type" value="Genomic_DNA"/>
</dbReference>
<evidence type="ECO:0000313" key="6">
    <source>
        <dbReference type="Proteomes" id="UP001601948"/>
    </source>
</evidence>
<accession>A0ABW6R310</accession>
<dbReference type="SUPFAM" id="SSF52317">
    <property type="entry name" value="Class I glutamine amidotransferase-like"/>
    <property type="match status" value="1"/>
</dbReference>
<dbReference type="Gene3D" id="3.40.50.880">
    <property type="match status" value="1"/>
</dbReference>
<dbReference type="PANTHER" id="PTHR48094">
    <property type="entry name" value="PROTEIN/NUCLEIC ACID DEGLYCASE DJ-1-RELATED"/>
    <property type="match status" value="1"/>
</dbReference>
<dbReference type="Proteomes" id="UP001601948">
    <property type="component" value="Unassembled WGS sequence"/>
</dbReference>
<sequence length="227" mass="24610">MRRALFVVTNVERVPGFHKPTGFDIREAAAVWSVLRDFDYEFSFASLLGGTANGVLKGEITGPINSFIHSFSENLAVPTSTVRSHVEHHYDLVYFVGGLGCMWDFPYKTDLHTLIQHSLVRGARIASICHGPAAFLGLTDTLGTAFTARRHLTAFSDAEEISRGVLDLLPFSLQQALVATGAYYSRAGDGESHVVVDGPLISAQNPASLPEFSAVLATNAALERTMQ</sequence>
<organism evidence="5 6">
    <name type="scientific">Nocardia suismassiliense</name>
    <dbReference type="NCBI Taxonomy" id="2077092"/>
    <lineage>
        <taxon>Bacteria</taxon>
        <taxon>Bacillati</taxon>
        <taxon>Actinomycetota</taxon>
        <taxon>Actinomycetes</taxon>
        <taxon>Mycobacteriales</taxon>
        <taxon>Nocardiaceae</taxon>
        <taxon>Nocardia</taxon>
    </lineage>
</organism>
<evidence type="ECO:0000256" key="3">
    <source>
        <dbReference type="ARBA" id="ARBA00038493"/>
    </source>
</evidence>
<dbReference type="RefSeq" id="WP_387722978.1">
    <property type="nucleotide sequence ID" value="NZ_JBIAPI010000009.1"/>
</dbReference>
<keyword evidence="2" id="KW-0456">Lyase</keyword>
<feature type="domain" description="DJ-1/PfpI" evidence="4">
    <location>
        <begin position="30"/>
        <end position="216"/>
    </location>
</feature>
<dbReference type="InterPro" id="IPR050325">
    <property type="entry name" value="Prot/Nucl_acid_deglycase"/>
</dbReference>
<dbReference type="CDD" id="cd03141">
    <property type="entry name" value="GATase1_Hsp31_like"/>
    <property type="match status" value="1"/>
</dbReference>
<gene>
    <name evidence="5" type="ORF">ACFYV7_30435</name>
</gene>
<reference evidence="5 6" key="1">
    <citation type="submission" date="2024-10" db="EMBL/GenBank/DDBJ databases">
        <title>The Natural Products Discovery Center: Release of the First 8490 Sequenced Strains for Exploring Actinobacteria Biosynthetic Diversity.</title>
        <authorList>
            <person name="Kalkreuter E."/>
            <person name="Kautsar S.A."/>
            <person name="Yang D."/>
            <person name="Bader C.D."/>
            <person name="Teijaro C.N."/>
            <person name="Fluegel L."/>
            <person name="Davis C.M."/>
            <person name="Simpson J.R."/>
            <person name="Lauterbach L."/>
            <person name="Steele A.D."/>
            <person name="Gui C."/>
            <person name="Meng S."/>
            <person name="Li G."/>
            <person name="Viehrig K."/>
            <person name="Ye F."/>
            <person name="Su P."/>
            <person name="Kiefer A.F."/>
            <person name="Nichols A."/>
            <person name="Cepeda A.J."/>
            <person name="Yan W."/>
            <person name="Fan B."/>
            <person name="Jiang Y."/>
            <person name="Adhikari A."/>
            <person name="Zheng C.-J."/>
            <person name="Schuster L."/>
            <person name="Cowan T.M."/>
            <person name="Smanski M.J."/>
            <person name="Chevrette M.G."/>
            <person name="De Carvalho L.P.S."/>
            <person name="Shen B."/>
        </authorList>
    </citation>
    <scope>NUCLEOTIDE SEQUENCE [LARGE SCALE GENOMIC DNA]</scope>
    <source>
        <strain evidence="5 6">NPDC003040</strain>
    </source>
</reference>
<keyword evidence="1" id="KW-0346">Stress response</keyword>
<evidence type="ECO:0000256" key="2">
    <source>
        <dbReference type="ARBA" id="ARBA00023239"/>
    </source>
</evidence>
<dbReference type="PANTHER" id="PTHR48094:SF11">
    <property type="entry name" value="GLUTATHIONE-INDEPENDENT GLYOXALASE HSP31-RELATED"/>
    <property type="match status" value="1"/>
</dbReference>